<dbReference type="GO" id="GO:0032418">
    <property type="term" value="P:lysosome localization"/>
    <property type="evidence" value="ECO:0007669"/>
    <property type="project" value="TreeGrafter"/>
</dbReference>
<accession>A0A8J5XTF9</accession>
<reference evidence="4" key="1">
    <citation type="submission" date="2021-05" db="EMBL/GenBank/DDBJ databases">
        <title>The genome of the haptophyte Pavlova lutheri (Diacronema luteri, Pavlovales) - a model for lipid biosynthesis in eukaryotic algae.</title>
        <authorList>
            <person name="Hulatt C.J."/>
            <person name="Posewitz M.C."/>
        </authorList>
    </citation>
    <scope>NUCLEOTIDE SEQUENCE</scope>
    <source>
        <strain evidence="4">NIVA-4/92</strain>
    </source>
</reference>
<dbReference type="GO" id="GO:0099078">
    <property type="term" value="C:BORC complex"/>
    <property type="evidence" value="ECO:0007669"/>
    <property type="project" value="TreeGrafter"/>
</dbReference>
<feature type="region of interest" description="Disordered" evidence="2">
    <location>
        <begin position="153"/>
        <end position="180"/>
    </location>
</feature>
<name>A0A8J5XTF9_DIALT</name>
<evidence type="ECO:0000313" key="4">
    <source>
        <dbReference type="EMBL" id="KAG8468177.1"/>
    </source>
</evidence>
<dbReference type="EMBL" id="JAGTXO010000004">
    <property type="protein sequence ID" value="KAG8468177.1"/>
    <property type="molecule type" value="Genomic_DNA"/>
</dbReference>
<dbReference type="PANTHER" id="PTHR13511:SF0">
    <property type="entry name" value="KXDL MOTIF-CONTAINING PROTEIN 1"/>
    <property type="match status" value="1"/>
</dbReference>
<dbReference type="InterPro" id="IPR019371">
    <property type="entry name" value="KxDL_dom"/>
</dbReference>
<dbReference type="OrthoDB" id="10258877at2759"/>
<organism evidence="4 5">
    <name type="scientific">Diacronema lutheri</name>
    <name type="common">Unicellular marine alga</name>
    <name type="synonym">Monochrysis lutheri</name>
    <dbReference type="NCBI Taxonomy" id="2081491"/>
    <lineage>
        <taxon>Eukaryota</taxon>
        <taxon>Haptista</taxon>
        <taxon>Haptophyta</taxon>
        <taxon>Pavlovophyceae</taxon>
        <taxon>Pavlovales</taxon>
        <taxon>Pavlovaceae</taxon>
        <taxon>Diacronema</taxon>
    </lineage>
</organism>
<protein>
    <recommendedName>
        <fullName evidence="3">KxDL domain-containing protein</fullName>
    </recommendedName>
</protein>
<feature type="domain" description="KxDL" evidence="3">
    <location>
        <begin position="34"/>
        <end position="113"/>
    </location>
</feature>
<dbReference type="Proteomes" id="UP000751190">
    <property type="component" value="Unassembled WGS sequence"/>
</dbReference>
<keyword evidence="5" id="KW-1185">Reference proteome</keyword>
<sequence>MADARSEDDACDVSRALSAQLGSAIADGVLAVNSPDDLRNVLAIQEELLHKLADSNKALRSLNEHAAENLAHASSRFAQHTSTVTQLTADLTRAYTRIRQLKERLKRKFPHAFEQASAGALRSPLGLPLDAARESVASGGRSSIAHALVTGGNGVRSACDGGAPGAHVPADSEADAEPGG</sequence>
<proteinExistence type="inferred from homology"/>
<evidence type="ECO:0000259" key="3">
    <source>
        <dbReference type="Pfam" id="PF10241"/>
    </source>
</evidence>
<dbReference type="PANTHER" id="PTHR13511">
    <property type="entry name" value="KXDL MOTIF-CONTAINING PROTEIN 1"/>
    <property type="match status" value="1"/>
</dbReference>
<dbReference type="Pfam" id="PF10241">
    <property type="entry name" value="KxDL"/>
    <property type="match status" value="1"/>
</dbReference>
<dbReference type="InterPro" id="IPR039843">
    <property type="entry name" value="KXD1-like"/>
</dbReference>
<evidence type="ECO:0000256" key="2">
    <source>
        <dbReference type="SAM" id="MobiDB-lite"/>
    </source>
</evidence>
<evidence type="ECO:0000256" key="1">
    <source>
        <dbReference type="ARBA" id="ARBA00005913"/>
    </source>
</evidence>
<gene>
    <name evidence="4" type="ORF">KFE25_013260</name>
</gene>
<comment type="caution">
    <text evidence="4">The sequence shown here is derived from an EMBL/GenBank/DDBJ whole genome shotgun (WGS) entry which is preliminary data.</text>
</comment>
<dbReference type="AlphaFoldDB" id="A0A8J5XTF9"/>
<comment type="similarity">
    <text evidence="1">Belongs to the KXD1 family.</text>
</comment>
<evidence type="ECO:0000313" key="5">
    <source>
        <dbReference type="Proteomes" id="UP000751190"/>
    </source>
</evidence>